<evidence type="ECO:0000313" key="5">
    <source>
        <dbReference type="Proteomes" id="UP000694853"/>
    </source>
</evidence>
<dbReference type="Gene3D" id="3.40.50.150">
    <property type="entry name" value="Vaccinia Virus protein VP39"/>
    <property type="match status" value="1"/>
</dbReference>
<evidence type="ECO:0000256" key="2">
    <source>
        <dbReference type="ARBA" id="ARBA00022679"/>
    </source>
</evidence>
<keyword evidence="4" id="KW-0460">Magnesium</keyword>
<evidence type="ECO:0000256" key="3">
    <source>
        <dbReference type="ARBA" id="ARBA00022723"/>
    </source>
</evidence>
<sequence length="367" mass="41416">MGEELFLHMNGGKGERSYANNSSLQRKVILEAKPVLEETIRTLYIDSFPDCIKVADLGCSVGPNALLATSNIIDIVDTLSKHLNCEPPTFQFYLNDLFGNDFNTIFNSLPDFSKRLQEVKGHKFGPCFINATPGSFYGRLFPNNFIHFFHSFNSLHWLSQDPLLGLTGETGSLNKGNCYIVNTSPSAVYKAYLNQFREGFKVFLKSRWEELVPGGAMVLVLLGRDETPRRNIWEEVALTLNVMLLEGLIEEEKMDSFNIPTYQPTLEEIRLVIQEEGSFSLQSPKIITLPWDEGVNKGGDASFVDGNTRAEFIANYTRAAMEPLLLAKFDANVIDELFLRFKKKLVQLMEEEILEYANLVISLSKNG</sequence>
<dbReference type="GO" id="GO:0032259">
    <property type="term" value="P:methylation"/>
    <property type="evidence" value="ECO:0007669"/>
    <property type="project" value="UniProtKB-KW"/>
</dbReference>
<dbReference type="PANTHER" id="PTHR31009">
    <property type="entry name" value="S-ADENOSYL-L-METHIONINE:CARBOXYL METHYLTRANSFERASE FAMILY PROTEIN"/>
    <property type="match status" value="1"/>
</dbReference>
<dbReference type="SUPFAM" id="SSF53335">
    <property type="entry name" value="S-adenosyl-L-methionine-dependent methyltransferases"/>
    <property type="match status" value="1"/>
</dbReference>
<proteinExistence type="predicted"/>
<dbReference type="GO" id="GO:0046872">
    <property type="term" value="F:metal ion binding"/>
    <property type="evidence" value="ECO:0007669"/>
    <property type="project" value="UniProtKB-KW"/>
</dbReference>
<dbReference type="AlphaFoldDB" id="A0A8B8L7Q3"/>
<dbReference type="Proteomes" id="UP000694853">
    <property type="component" value="Unplaced"/>
</dbReference>
<evidence type="ECO:0000256" key="4">
    <source>
        <dbReference type="ARBA" id="ARBA00022842"/>
    </source>
</evidence>
<accession>A0A8B8L7Q3</accession>
<dbReference type="Gene3D" id="1.10.1200.270">
    <property type="entry name" value="Methyltransferase, alpha-helical capping domain"/>
    <property type="match status" value="1"/>
</dbReference>
<reference evidence="5" key="1">
    <citation type="journal article" date="2019" name="Toxins">
        <title>Detection of Abrin-Like and Prepropulchellin-Like Toxin Genes and Transcripts Using Whole Genome Sequencing and Full-Length Transcript Sequencing of Abrus precatorius.</title>
        <authorList>
            <person name="Hovde B.T."/>
            <person name="Daligault H.E."/>
            <person name="Hanschen E.R."/>
            <person name="Kunde Y.A."/>
            <person name="Johnson M.B."/>
            <person name="Starkenburg S.R."/>
            <person name="Johnson S.L."/>
        </authorList>
    </citation>
    <scope>NUCLEOTIDE SEQUENCE [LARGE SCALE GENOMIC DNA]</scope>
</reference>
<dbReference type="RefSeq" id="XP_027351378.1">
    <property type="nucleotide sequence ID" value="XM_027495577.1"/>
</dbReference>
<keyword evidence="2" id="KW-0808">Transferase</keyword>
<dbReference type="GO" id="GO:0008168">
    <property type="term" value="F:methyltransferase activity"/>
    <property type="evidence" value="ECO:0007669"/>
    <property type="project" value="UniProtKB-KW"/>
</dbReference>
<dbReference type="OrthoDB" id="1523883at2759"/>
<organism evidence="5 6">
    <name type="scientific">Abrus precatorius</name>
    <name type="common">Indian licorice</name>
    <name type="synonym">Glycine abrus</name>
    <dbReference type="NCBI Taxonomy" id="3816"/>
    <lineage>
        <taxon>Eukaryota</taxon>
        <taxon>Viridiplantae</taxon>
        <taxon>Streptophyta</taxon>
        <taxon>Embryophyta</taxon>
        <taxon>Tracheophyta</taxon>
        <taxon>Spermatophyta</taxon>
        <taxon>Magnoliopsida</taxon>
        <taxon>eudicotyledons</taxon>
        <taxon>Gunneridae</taxon>
        <taxon>Pentapetalae</taxon>
        <taxon>rosids</taxon>
        <taxon>fabids</taxon>
        <taxon>Fabales</taxon>
        <taxon>Fabaceae</taxon>
        <taxon>Papilionoideae</taxon>
        <taxon>50 kb inversion clade</taxon>
        <taxon>NPAAA clade</taxon>
        <taxon>indigoferoid/millettioid clade</taxon>
        <taxon>Abreae</taxon>
        <taxon>Abrus</taxon>
    </lineage>
</organism>
<dbReference type="Pfam" id="PF03492">
    <property type="entry name" value="Methyltransf_7"/>
    <property type="match status" value="1"/>
</dbReference>
<keyword evidence="5" id="KW-1185">Reference proteome</keyword>
<evidence type="ECO:0000313" key="6">
    <source>
        <dbReference type="RefSeq" id="XP_027351378.1"/>
    </source>
</evidence>
<name>A0A8B8L7Q3_ABRPR</name>
<keyword evidence="1" id="KW-0489">Methyltransferase</keyword>
<evidence type="ECO:0000256" key="1">
    <source>
        <dbReference type="ARBA" id="ARBA00022603"/>
    </source>
</evidence>
<dbReference type="KEGG" id="aprc:113862492"/>
<dbReference type="GeneID" id="113862492"/>
<dbReference type="InterPro" id="IPR029063">
    <property type="entry name" value="SAM-dependent_MTases_sf"/>
</dbReference>
<reference evidence="6" key="2">
    <citation type="submission" date="2025-08" db="UniProtKB">
        <authorList>
            <consortium name="RefSeq"/>
        </authorList>
    </citation>
    <scope>IDENTIFICATION</scope>
    <source>
        <tissue evidence="6">Young leaves</tissue>
    </source>
</reference>
<dbReference type="InterPro" id="IPR005299">
    <property type="entry name" value="MeTrfase_7"/>
</dbReference>
<protein>
    <submittedName>
        <fullName evidence="6">Salicylate carboxymethyltransferase-like</fullName>
    </submittedName>
</protein>
<keyword evidence="3" id="KW-0479">Metal-binding</keyword>
<gene>
    <name evidence="6" type="primary">LOC113862492</name>
</gene>
<dbReference type="InterPro" id="IPR042086">
    <property type="entry name" value="MeTrfase_capping"/>
</dbReference>